<evidence type="ECO:0000256" key="1">
    <source>
        <dbReference type="ARBA" id="ARBA00000971"/>
    </source>
</evidence>
<accession>A0A6A5BZI1</accession>
<reference evidence="7 8" key="1">
    <citation type="journal article" date="2019" name="Sci. Rep.">
        <title>Nanopore sequencing improves the draft genome of the human pathogenic amoeba Naegleria fowleri.</title>
        <authorList>
            <person name="Liechti N."/>
            <person name="Schurch N."/>
            <person name="Bruggmann R."/>
            <person name="Wittwer M."/>
        </authorList>
    </citation>
    <scope>NUCLEOTIDE SEQUENCE [LARGE SCALE GENOMIC DNA]</scope>
    <source>
        <strain evidence="7 8">ATCC 30894</strain>
    </source>
</reference>
<evidence type="ECO:0000256" key="4">
    <source>
        <dbReference type="ARBA" id="ARBA00023235"/>
    </source>
</evidence>
<dbReference type="PANTHER" id="PTHR10516">
    <property type="entry name" value="PEPTIDYL-PROLYL CIS-TRANS ISOMERASE"/>
    <property type="match status" value="1"/>
</dbReference>
<sequence length="157" mass="17590">MPSNNKTKKSTSEEDEMKFMQDLIKKNETKLKKKQAKAAKWQALTPDSKVKKQLVKQAEGEEAKAPTNGSIVEVHYIGTLKSNGKKFDSSRDRNMPFSFVLGRGEVIRGWELAVASMKVGEKALFEIDSEYAYGARSVGSIPPNSTLNFEIELLDFK</sequence>
<evidence type="ECO:0000313" key="7">
    <source>
        <dbReference type="EMBL" id="KAF0982667.1"/>
    </source>
</evidence>
<keyword evidence="4 5" id="KW-0413">Isomerase</keyword>
<dbReference type="InterPro" id="IPR001179">
    <property type="entry name" value="PPIase_FKBP_dom"/>
</dbReference>
<dbReference type="EC" id="5.2.1.8" evidence="2 5"/>
<dbReference type="SMR" id="A0A6A5BZI1"/>
<dbReference type="GO" id="GO:0005737">
    <property type="term" value="C:cytoplasm"/>
    <property type="evidence" value="ECO:0007669"/>
    <property type="project" value="TreeGrafter"/>
</dbReference>
<dbReference type="VEuPathDB" id="AmoebaDB:NfTy_017830"/>
<dbReference type="PANTHER" id="PTHR10516:SF443">
    <property type="entry name" value="FK506-BINDING PROTEIN 59-RELATED"/>
    <property type="match status" value="1"/>
</dbReference>
<comment type="catalytic activity">
    <reaction evidence="1 5">
        <text>[protein]-peptidylproline (omega=180) = [protein]-peptidylproline (omega=0)</text>
        <dbReference type="Rhea" id="RHEA:16237"/>
        <dbReference type="Rhea" id="RHEA-COMP:10747"/>
        <dbReference type="Rhea" id="RHEA-COMP:10748"/>
        <dbReference type="ChEBI" id="CHEBI:83833"/>
        <dbReference type="ChEBI" id="CHEBI:83834"/>
        <dbReference type="EC" id="5.2.1.8"/>
    </reaction>
</comment>
<dbReference type="AlphaFoldDB" id="A0A6A5BZI1"/>
<evidence type="ECO:0000256" key="5">
    <source>
        <dbReference type="PROSITE-ProRule" id="PRU00277"/>
    </source>
</evidence>
<dbReference type="RefSeq" id="XP_044567380.1">
    <property type="nucleotide sequence ID" value="XM_044702022.1"/>
</dbReference>
<feature type="domain" description="PPIase FKBP-type" evidence="6">
    <location>
        <begin position="69"/>
        <end position="157"/>
    </location>
</feature>
<dbReference type="InterPro" id="IPR046357">
    <property type="entry name" value="PPIase_dom_sf"/>
</dbReference>
<dbReference type="GeneID" id="68118812"/>
<gene>
    <name evidence="7" type="ORF">FDP41_011597</name>
</gene>
<dbReference type="VEuPathDB" id="AmoebaDB:FDP41_011597"/>
<organism evidence="7 8">
    <name type="scientific">Naegleria fowleri</name>
    <name type="common">Brain eating amoeba</name>
    <dbReference type="NCBI Taxonomy" id="5763"/>
    <lineage>
        <taxon>Eukaryota</taxon>
        <taxon>Discoba</taxon>
        <taxon>Heterolobosea</taxon>
        <taxon>Tetramitia</taxon>
        <taxon>Eutetramitia</taxon>
        <taxon>Vahlkampfiidae</taxon>
        <taxon>Naegleria</taxon>
    </lineage>
</organism>
<keyword evidence="8" id="KW-1185">Reference proteome</keyword>
<dbReference type="OrthoDB" id="1902587at2759"/>
<dbReference type="GO" id="GO:0003755">
    <property type="term" value="F:peptidyl-prolyl cis-trans isomerase activity"/>
    <property type="evidence" value="ECO:0007669"/>
    <property type="project" value="UniProtKB-KW"/>
</dbReference>
<dbReference type="Pfam" id="PF00254">
    <property type="entry name" value="FKBP_C"/>
    <property type="match status" value="1"/>
</dbReference>
<keyword evidence="3 5" id="KW-0697">Rotamase</keyword>
<evidence type="ECO:0000313" key="8">
    <source>
        <dbReference type="Proteomes" id="UP000444721"/>
    </source>
</evidence>
<comment type="caution">
    <text evidence="7">The sequence shown here is derived from an EMBL/GenBank/DDBJ whole genome shotgun (WGS) entry which is preliminary data.</text>
</comment>
<dbReference type="OMA" id="GWEHACL"/>
<proteinExistence type="predicted"/>
<dbReference type="SUPFAM" id="SSF54534">
    <property type="entry name" value="FKBP-like"/>
    <property type="match status" value="1"/>
</dbReference>
<dbReference type="VEuPathDB" id="AmoebaDB:NF0119980"/>
<dbReference type="FunFam" id="3.10.50.40:FF:000006">
    <property type="entry name" value="Peptidyl-prolyl cis-trans isomerase"/>
    <property type="match status" value="1"/>
</dbReference>
<dbReference type="PROSITE" id="PS50059">
    <property type="entry name" value="FKBP_PPIASE"/>
    <property type="match status" value="1"/>
</dbReference>
<dbReference type="Gene3D" id="3.10.50.40">
    <property type="match status" value="1"/>
</dbReference>
<dbReference type="EMBL" id="VFQX01000009">
    <property type="protein sequence ID" value="KAF0982667.1"/>
    <property type="molecule type" value="Genomic_DNA"/>
</dbReference>
<dbReference type="InterPro" id="IPR050689">
    <property type="entry name" value="FKBP-type_PPIase"/>
</dbReference>
<evidence type="ECO:0000256" key="3">
    <source>
        <dbReference type="ARBA" id="ARBA00023110"/>
    </source>
</evidence>
<name>A0A6A5BZI1_NAEFO</name>
<evidence type="ECO:0000259" key="6">
    <source>
        <dbReference type="PROSITE" id="PS50059"/>
    </source>
</evidence>
<evidence type="ECO:0000256" key="2">
    <source>
        <dbReference type="ARBA" id="ARBA00013194"/>
    </source>
</evidence>
<protein>
    <recommendedName>
        <fullName evidence="2 5">peptidylprolyl isomerase</fullName>
        <ecNumber evidence="2 5">5.2.1.8</ecNumber>
    </recommendedName>
</protein>
<dbReference type="Proteomes" id="UP000444721">
    <property type="component" value="Unassembled WGS sequence"/>
</dbReference>